<evidence type="ECO:0000313" key="4">
    <source>
        <dbReference type="Proteomes" id="UP000045782"/>
    </source>
</evidence>
<dbReference type="SUPFAM" id="SSF109709">
    <property type="entry name" value="KorB DNA-binding domain-like"/>
    <property type="match status" value="1"/>
</dbReference>
<dbReference type="SUPFAM" id="SSF110849">
    <property type="entry name" value="ParB/Sulfiredoxin"/>
    <property type="match status" value="1"/>
</dbReference>
<dbReference type="GO" id="GO:0005694">
    <property type="term" value="C:chromosome"/>
    <property type="evidence" value="ECO:0007669"/>
    <property type="project" value="TreeGrafter"/>
</dbReference>
<dbReference type="EMBL" id="CSWP01000009">
    <property type="protein sequence ID" value="CPV66998.1"/>
    <property type="molecule type" value="Genomic_DNA"/>
</dbReference>
<feature type="compositionally biased region" description="Basic and acidic residues" evidence="1">
    <location>
        <begin position="413"/>
        <end position="423"/>
    </location>
</feature>
<evidence type="ECO:0000313" key="3">
    <source>
        <dbReference type="EMBL" id="CPV66998.1"/>
    </source>
</evidence>
<dbReference type="GO" id="GO:0007059">
    <property type="term" value="P:chromosome segregation"/>
    <property type="evidence" value="ECO:0007669"/>
    <property type="project" value="TreeGrafter"/>
</dbReference>
<sequence length="544" mass="58464">MTTDQARKTAPRRRMTVNGTGGSDRRSASRVGTNTTNTKHSGMLDGLTAAEAEAQGLQVIEVAPKSLIPNPFNDPTRSTVSPDDPDGLLQSVQADGVAIPGWAVTRDAFDKRWPGELDPDLPGKYVLTFGHRRHAASLETGRPTMPIIVKDSILESRDGGLLLMYQENHGRLALTPVALAQLLAAFIDKAGYTQAELAEQHSVNQSTISRSLALLLLAPTVQEAVNAGEFSPTLAASLGSKLPYGPVRSWQKAPDAARQCSAERLADQLRAFKLLTASKKRTADSEDGAEPAEPAEPPATIGTVIDRVLAERRSRSEAQARGLTIVDPVEHFGNAGAAQKHRIYDDVDDPTGLIAGLDDRGELTFYATEENGAESRSNGVGGTPGPTDENPADHHPEDHPGREKPGAKAAPKTPDKAKSRDGKQSLTASRNRREAIRTIVSSPPPKPQLLQILADQYALGVARWSSSDDASQLADEWGVELAASAGAAERIVRAWALALAGYELHTLNQTATWEHPQQLFYKLLAERAQYSPSGWEREQLDLAG</sequence>
<dbReference type="PANTHER" id="PTHR33375:SF1">
    <property type="entry name" value="CHROMOSOME-PARTITIONING PROTEIN PARB-RELATED"/>
    <property type="match status" value="1"/>
</dbReference>
<dbReference type="AlphaFoldDB" id="A0A0U0ZRI0"/>
<feature type="compositionally biased region" description="Basic and acidic residues" evidence="1">
    <location>
        <begin position="391"/>
        <end position="406"/>
    </location>
</feature>
<proteinExistence type="predicted"/>
<dbReference type="RefSeq" id="WP_131724610.1">
    <property type="nucleotide sequence ID" value="NZ_CSWP01000009.1"/>
</dbReference>
<dbReference type="PANTHER" id="PTHR33375">
    <property type="entry name" value="CHROMOSOME-PARTITIONING PROTEIN PARB-RELATED"/>
    <property type="match status" value="1"/>
</dbReference>
<dbReference type="Proteomes" id="UP000045782">
    <property type="component" value="Unassembled WGS sequence"/>
</dbReference>
<reference evidence="3 4" key="1">
    <citation type="submission" date="2015-03" db="EMBL/GenBank/DDBJ databases">
        <authorList>
            <person name="Murphy D."/>
        </authorList>
    </citation>
    <scope>NUCLEOTIDE SEQUENCE [LARGE SCALE GENOMIC DNA]</scope>
    <source>
        <strain evidence="3 4">PAP088</strain>
    </source>
</reference>
<feature type="region of interest" description="Disordered" evidence="1">
    <location>
        <begin position="368"/>
        <end position="445"/>
    </location>
</feature>
<feature type="region of interest" description="Disordered" evidence="1">
    <location>
        <begin position="1"/>
        <end position="42"/>
    </location>
</feature>
<dbReference type="InterPro" id="IPR050336">
    <property type="entry name" value="Chromosome_partition/occlusion"/>
</dbReference>
<feature type="compositionally biased region" description="Polar residues" evidence="1">
    <location>
        <begin position="30"/>
        <end position="40"/>
    </location>
</feature>
<dbReference type="Pfam" id="PF17762">
    <property type="entry name" value="HTH_ParB"/>
    <property type="match status" value="1"/>
</dbReference>
<evidence type="ECO:0000256" key="1">
    <source>
        <dbReference type="SAM" id="MobiDB-lite"/>
    </source>
</evidence>
<protein>
    <submittedName>
        <fullName evidence="3">ParB-like partition protein</fullName>
    </submittedName>
</protein>
<accession>A0A0U0ZRI0</accession>
<evidence type="ECO:0000259" key="2">
    <source>
        <dbReference type="Pfam" id="PF17762"/>
    </source>
</evidence>
<name>A0A0U0ZRI0_9MYCO</name>
<dbReference type="InterPro" id="IPR036086">
    <property type="entry name" value="ParB/Sulfiredoxin_sf"/>
</dbReference>
<dbReference type="Gene3D" id="1.10.10.2830">
    <property type="match status" value="1"/>
</dbReference>
<dbReference type="InterPro" id="IPR041468">
    <property type="entry name" value="HTH_ParB/Spo0J"/>
</dbReference>
<feature type="region of interest" description="Disordered" evidence="1">
    <location>
        <begin position="280"/>
        <end position="303"/>
    </location>
</feature>
<feature type="domain" description="ParB/Spo0J HTH" evidence="2">
    <location>
        <begin position="174"/>
        <end position="235"/>
    </location>
</feature>
<organism evidence="3 4">
    <name type="scientific">Mycobacteroides abscessus</name>
    <dbReference type="NCBI Taxonomy" id="36809"/>
    <lineage>
        <taxon>Bacteria</taxon>
        <taxon>Bacillati</taxon>
        <taxon>Actinomycetota</taxon>
        <taxon>Actinomycetes</taxon>
        <taxon>Mycobacteriales</taxon>
        <taxon>Mycobacteriaceae</taxon>
        <taxon>Mycobacteroides</taxon>
    </lineage>
</organism>
<gene>
    <name evidence="3" type="ORF">ERS075579_04126</name>
</gene>